<evidence type="ECO:0000256" key="1">
    <source>
        <dbReference type="ARBA" id="ARBA00010211"/>
    </source>
</evidence>
<organism evidence="7 8">
    <name type="scientific">Tegillarca granosa</name>
    <name type="common">Malaysian cockle</name>
    <name type="synonym">Anadara granosa</name>
    <dbReference type="NCBI Taxonomy" id="220873"/>
    <lineage>
        <taxon>Eukaryota</taxon>
        <taxon>Metazoa</taxon>
        <taxon>Spiralia</taxon>
        <taxon>Lophotrochozoa</taxon>
        <taxon>Mollusca</taxon>
        <taxon>Bivalvia</taxon>
        <taxon>Autobranchia</taxon>
        <taxon>Pteriomorphia</taxon>
        <taxon>Arcoida</taxon>
        <taxon>Arcoidea</taxon>
        <taxon>Arcidae</taxon>
        <taxon>Tegillarca</taxon>
    </lineage>
</organism>
<accession>A0ABQ9FJK0</accession>
<feature type="domain" description="Fumarylacetoacetase-like C-terminal" evidence="6">
    <location>
        <begin position="1"/>
        <end position="177"/>
    </location>
</feature>
<evidence type="ECO:0000256" key="4">
    <source>
        <dbReference type="ARBA" id="ARBA00044911"/>
    </source>
</evidence>
<dbReference type="PANTHER" id="PTHR11820:SF7">
    <property type="entry name" value="ACYLPYRUVASE FAHD1, MITOCHONDRIAL"/>
    <property type="match status" value="1"/>
</dbReference>
<keyword evidence="8" id="KW-1185">Reference proteome</keyword>
<dbReference type="EMBL" id="JARBDR010000246">
    <property type="protein sequence ID" value="KAJ8317466.1"/>
    <property type="molecule type" value="Genomic_DNA"/>
</dbReference>
<proteinExistence type="inferred from homology"/>
<dbReference type="Pfam" id="PF01557">
    <property type="entry name" value="FAA_hydrolase"/>
    <property type="match status" value="1"/>
</dbReference>
<gene>
    <name evidence="7" type="ORF">KUTeg_005370</name>
</gene>
<evidence type="ECO:0000313" key="8">
    <source>
        <dbReference type="Proteomes" id="UP001217089"/>
    </source>
</evidence>
<dbReference type="PANTHER" id="PTHR11820">
    <property type="entry name" value="ACYLPYRUVASE"/>
    <property type="match status" value="1"/>
</dbReference>
<evidence type="ECO:0000256" key="3">
    <source>
        <dbReference type="ARBA" id="ARBA00042340"/>
    </source>
</evidence>
<comment type="catalytic activity">
    <reaction evidence="4">
        <text>oxaloacetate = enol-oxaloacetate</text>
        <dbReference type="Rhea" id="RHEA:16021"/>
        <dbReference type="ChEBI" id="CHEBI:16452"/>
        <dbReference type="ChEBI" id="CHEBI:17479"/>
        <dbReference type="EC" id="5.3.2.2"/>
    </reaction>
    <physiologicalReaction direction="right-to-left" evidence="4">
        <dbReference type="Rhea" id="RHEA:16023"/>
    </physiologicalReaction>
</comment>
<evidence type="ECO:0000256" key="5">
    <source>
        <dbReference type="ARBA" id="ARBA00044973"/>
    </source>
</evidence>
<evidence type="ECO:0000313" key="7">
    <source>
        <dbReference type="EMBL" id="KAJ8317466.1"/>
    </source>
</evidence>
<name>A0ABQ9FJK0_TEGGR</name>
<dbReference type="SUPFAM" id="SSF56529">
    <property type="entry name" value="FAH"/>
    <property type="match status" value="1"/>
</dbReference>
<dbReference type="InterPro" id="IPR011234">
    <property type="entry name" value="Fumarylacetoacetase-like_C"/>
</dbReference>
<sequence>MLFMKPTTTYITEGQSIKTPPECTLLYFEVELGIVINKTAKNVSEDEAMDYVGGYFLALDMTAFDFQVEARKKGLPWCLSKGWDTATPVSEFIDKEKVKNYADTRLWLKLNGETKQDDSTKDMIFSIPFVISYISKYITLEECDVILTGTPSGVGPVYPGDVITAGLEDLVSMSFPVE</sequence>
<keyword evidence="2" id="KW-0479">Metal-binding</keyword>
<evidence type="ECO:0000259" key="6">
    <source>
        <dbReference type="Pfam" id="PF01557"/>
    </source>
</evidence>
<comment type="caution">
    <text evidence="7">The sequence shown here is derived from an EMBL/GenBank/DDBJ whole genome shotgun (WGS) entry which is preliminary data.</text>
</comment>
<dbReference type="Proteomes" id="UP001217089">
    <property type="component" value="Unassembled WGS sequence"/>
</dbReference>
<dbReference type="Gene3D" id="3.90.850.10">
    <property type="entry name" value="Fumarylacetoacetase-like, C-terminal domain"/>
    <property type="match status" value="1"/>
</dbReference>
<protein>
    <recommendedName>
        <fullName evidence="5">oxaloacetate tautomerase</fullName>
        <ecNumber evidence="5">5.3.2.2</ecNumber>
    </recommendedName>
    <alternativeName>
        <fullName evidence="3">Fumarylacetoacetate hydrolase domain-containing protein 1</fullName>
    </alternativeName>
</protein>
<dbReference type="InterPro" id="IPR036663">
    <property type="entry name" value="Fumarylacetoacetase_C_sf"/>
</dbReference>
<reference evidence="7 8" key="1">
    <citation type="submission" date="2022-12" db="EMBL/GenBank/DDBJ databases">
        <title>Chromosome-level genome of Tegillarca granosa.</title>
        <authorList>
            <person name="Kim J."/>
        </authorList>
    </citation>
    <scope>NUCLEOTIDE SEQUENCE [LARGE SCALE GENOMIC DNA]</scope>
    <source>
        <strain evidence="7">Teg-2019</strain>
        <tissue evidence="7">Adductor muscle</tissue>
    </source>
</reference>
<evidence type="ECO:0000256" key="2">
    <source>
        <dbReference type="ARBA" id="ARBA00022723"/>
    </source>
</evidence>
<dbReference type="EC" id="5.3.2.2" evidence="5"/>
<comment type="similarity">
    <text evidence="1">Belongs to the FAH family.</text>
</comment>